<dbReference type="InterPro" id="IPR045235">
    <property type="entry name" value="PuuE_HpPgdA-like"/>
</dbReference>
<dbReference type="AlphaFoldDB" id="A0A097QUK2"/>
<dbReference type="InterPro" id="IPR011330">
    <property type="entry name" value="Glyco_hydro/deAcase_b/a-brl"/>
</dbReference>
<dbReference type="InterPro" id="IPR002509">
    <property type="entry name" value="NODB_dom"/>
</dbReference>
<dbReference type="HOGENOM" id="CLU_1141286_0_0_2"/>
<dbReference type="PANTHER" id="PTHR47561">
    <property type="entry name" value="POLYSACCHARIDE DEACETYLASE FAMILY PROTEIN (AFU_ORTHOLOGUE AFUA_6G05030)"/>
    <property type="match status" value="1"/>
</dbReference>
<proteinExistence type="predicted"/>
<reference evidence="2 3" key="1">
    <citation type="journal article" date="2015" name="Int. J. Syst. Evol. Microbiol.">
        <title>Thermococcus eurythermalis sp. nov., a conditional piezophilic hyperthermophilic archaeon with a wide temperature range isolated from an oil-immersed chimney in the Guaymas Basin.</title>
        <authorList>
            <person name="Zhao W."/>
            <person name="Zeng X."/>
            <person name="Xiao X."/>
        </authorList>
    </citation>
    <scope>NUCLEOTIDE SEQUENCE [LARGE SCALE GENOMIC DNA]</scope>
    <source>
        <strain evidence="2 3">A501</strain>
    </source>
</reference>
<dbReference type="Gene3D" id="3.20.20.370">
    <property type="entry name" value="Glycoside hydrolase/deacetylase"/>
    <property type="match status" value="1"/>
</dbReference>
<dbReference type="KEGG" id="teu:TEU_07175"/>
<dbReference type="PANTHER" id="PTHR47561:SF1">
    <property type="entry name" value="POLYSACCHARIDE DEACETYLASE FAMILY PROTEIN (AFU_ORTHOLOGUE AFUA_6G05030)"/>
    <property type="match status" value="1"/>
</dbReference>
<dbReference type="Proteomes" id="UP000029980">
    <property type="component" value="Chromosome"/>
</dbReference>
<dbReference type="CDD" id="cd10941">
    <property type="entry name" value="CE4_PuuE_HpPgdA_like_2"/>
    <property type="match status" value="1"/>
</dbReference>
<name>A0A097QUK2_9EURY</name>
<gene>
    <name evidence="2" type="ORF">TEU_07175</name>
</gene>
<dbReference type="SUPFAM" id="SSF88713">
    <property type="entry name" value="Glycoside hydrolase/deacetylase"/>
    <property type="match status" value="1"/>
</dbReference>
<sequence>MAKVVMLTFDVEEDCPPFAETRRGMEEGLPKVMDVLEEFKIRGTFLFTGRIAEEFPELAERAGKKHELGCHGLEHERFDRLSHEEARRRLAEAREILSRFGDVTSFRAPNFQFPDKYYRILADLGFKVDSSKARHKGWRGGVAEIDGVLEVPATTTSIVTRLPWRLQERFHRGFESPIVYIFHPWEFVRMPRRLRPDCWFGTGEGALEKLRALIEFHLEGGARFMTLREFYGKYQKLKRG</sequence>
<keyword evidence="3" id="KW-1185">Reference proteome</keyword>
<dbReference type="OrthoDB" id="10436at2157"/>
<protein>
    <submittedName>
        <fullName evidence="2">Polysaccharide deacetylase</fullName>
    </submittedName>
</protein>
<dbReference type="GO" id="GO:0005975">
    <property type="term" value="P:carbohydrate metabolic process"/>
    <property type="evidence" value="ECO:0007669"/>
    <property type="project" value="InterPro"/>
</dbReference>
<organism evidence="2 3">
    <name type="scientific">Thermococcus eurythermalis</name>
    <dbReference type="NCBI Taxonomy" id="1505907"/>
    <lineage>
        <taxon>Archaea</taxon>
        <taxon>Methanobacteriati</taxon>
        <taxon>Methanobacteriota</taxon>
        <taxon>Thermococci</taxon>
        <taxon>Thermococcales</taxon>
        <taxon>Thermococcaceae</taxon>
        <taxon>Thermococcus</taxon>
    </lineage>
</organism>
<dbReference type="EMBL" id="CP008887">
    <property type="protein sequence ID" value="AIU70128.1"/>
    <property type="molecule type" value="Genomic_DNA"/>
</dbReference>
<accession>A0A097QUK2</accession>
<evidence type="ECO:0000313" key="2">
    <source>
        <dbReference type="EMBL" id="AIU70128.1"/>
    </source>
</evidence>
<dbReference type="GeneID" id="25153219"/>
<dbReference type="Pfam" id="PF01522">
    <property type="entry name" value="Polysacc_deac_1"/>
    <property type="match status" value="1"/>
</dbReference>
<dbReference type="STRING" id="1505907.TEU_07175"/>
<dbReference type="GO" id="GO:0016810">
    <property type="term" value="F:hydrolase activity, acting on carbon-nitrogen (but not peptide) bonds"/>
    <property type="evidence" value="ECO:0007669"/>
    <property type="project" value="InterPro"/>
</dbReference>
<evidence type="ECO:0000259" key="1">
    <source>
        <dbReference type="Pfam" id="PF01522"/>
    </source>
</evidence>
<evidence type="ECO:0000313" key="3">
    <source>
        <dbReference type="Proteomes" id="UP000029980"/>
    </source>
</evidence>
<feature type="domain" description="NodB homology" evidence="1">
    <location>
        <begin position="2"/>
        <end position="127"/>
    </location>
</feature>
<dbReference type="RefSeq" id="WP_050003102.1">
    <property type="nucleotide sequence ID" value="NZ_CP008887.1"/>
</dbReference>